<keyword evidence="5" id="KW-0418">Kinase</keyword>
<dbReference type="InterPro" id="IPR036097">
    <property type="entry name" value="HisK_dim/P_sf"/>
</dbReference>
<comment type="catalytic activity">
    <reaction evidence="1">
        <text>ATP + protein L-histidine = ADP + protein N-phospho-L-histidine.</text>
        <dbReference type="EC" id="2.7.13.3"/>
    </reaction>
</comment>
<dbReference type="GO" id="GO:0000155">
    <property type="term" value="F:phosphorelay sensor kinase activity"/>
    <property type="evidence" value="ECO:0007669"/>
    <property type="project" value="InterPro"/>
</dbReference>
<feature type="domain" description="PAC" evidence="7">
    <location>
        <begin position="76"/>
        <end position="127"/>
    </location>
</feature>
<dbReference type="Gene3D" id="1.10.287.130">
    <property type="match status" value="1"/>
</dbReference>
<feature type="domain" description="PAC" evidence="7">
    <location>
        <begin position="330"/>
        <end position="382"/>
    </location>
</feature>
<keyword evidence="9" id="KW-1185">Reference proteome</keyword>
<dbReference type="InterPro" id="IPR003594">
    <property type="entry name" value="HATPase_dom"/>
</dbReference>
<dbReference type="InterPro" id="IPR005467">
    <property type="entry name" value="His_kinase_dom"/>
</dbReference>
<proteinExistence type="predicted"/>
<organism evidence="8 9">
    <name type="scientific">Saltatorellus ferox</name>
    <dbReference type="NCBI Taxonomy" id="2528018"/>
    <lineage>
        <taxon>Bacteria</taxon>
        <taxon>Pseudomonadati</taxon>
        <taxon>Planctomycetota</taxon>
        <taxon>Planctomycetia</taxon>
        <taxon>Planctomycetia incertae sedis</taxon>
        <taxon>Saltatorellus</taxon>
    </lineage>
</organism>
<evidence type="ECO:0000256" key="1">
    <source>
        <dbReference type="ARBA" id="ARBA00000085"/>
    </source>
</evidence>
<dbReference type="Gene3D" id="2.10.70.100">
    <property type="match status" value="1"/>
</dbReference>
<dbReference type="InterPro" id="IPR004358">
    <property type="entry name" value="Sig_transdc_His_kin-like_C"/>
</dbReference>
<dbReference type="InterPro" id="IPR003661">
    <property type="entry name" value="HisK_dim/P_dom"/>
</dbReference>
<dbReference type="SMART" id="SM00091">
    <property type="entry name" value="PAS"/>
    <property type="match status" value="1"/>
</dbReference>
<evidence type="ECO:0000259" key="6">
    <source>
        <dbReference type="PROSITE" id="PS50109"/>
    </source>
</evidence>
<dbReference type="EMBL" id="CP036434">
    <property type="protein sequence ID" value="QDV10003.1"/>
    <property type="molecule type" value="Genomic_DNA"/>
</dbReference>
<dbReference type="EC" id="2.7.13.3" evidence="2"/>
<dbReference type="SUPFAM" id="SSF55874">
    <property type="entry name" value="ATPase domain of HSP90 chaperone/DNA topoisomerase II/histidine kinase"/>
    <property type="match status" value="1"/>
</dbReference>
<dbReference type="Gene3D" id="3.30.565.10">
    <property type="entry name" value="Histidine kinase-like ATPase, C-terminal domain"/>
    <property type="match status" value="1"/>
</dbReference>
<evidence type="ECO:0000256" key="4">
    <source>
        <dbReference type="ARBA" id="ARBA00022679"/>
    </source>
</evidence>
<dbReference type="InterPro" id="IPR000014">
    <property type="entry name" value="PAS"/>
</dbReference>
<dbReference type="PROSITE" id="PS50109">
    <property type="entry name" value="HIS_KIN"/>
    <property type="match status" value="1"/>
</dbReference>
<keyword evidence="4 8" id="KW-0808">Transferase</keyword>
<evidence type="ECO:0000313" key="8">
    <source>
        <dbReference type="EMBL" id="QDV10003.1"/>
    </source>
</evidence>
<dbReference type="InterPro" id="IPR001610">
    <property type="entry name" value="PAC"/>
</dbReference>
<evidence type="ECO:0000256" key="3">
    <source>
        <dbReference type="ARBA" id="ARBA00022553"/>
    </source>
</evidence>
<evidence type="ECO:0000259" key="7">
    <source>
        <dbReference type="PROSITE" id="PS50113"/>
    </source>
</evidence>
<accession>A0A518F0Y9</accession>
<dbReference type="Gene3D" id="3.30.450.20">
    <property type="entry name" value="PAS domain"/>
    <property type="match status" value="3"/>
</dbReference>
<keyword evidence="3" id="KW-0597">Phosphoprotein</keyword>
<dbReference type="Proteomes" id="UP000320390">
    <property type="component" value="Chromosome"/>
</dbReference>
<dbReference type="InterPro" id="IPR000700">
    <property type="entry name" value="PAS-assoc_C"/>
</dbReference>
<dbReference type="InterPro" id="IPR035965">
    <property type="entry name" value="PAS-like_dom_sf"/>
</dbReference>
<sequence>MNHSILSLIEKTRSIGTWSLDVAASTCDWSPATYRIHEEDPSKRIRLEDGISYYVPEHRSIIERCVQEGIHERRPWDIELQILTATGRRRWVRAIGEPVFEGADLIRLQGVFEDIDERKSLEVEREDMLRRIMEGERIARLGHWWWDATSDAMEWTPGTFRLHGKSESLPAPTLQEHFAQVHPDDRERLRALHDRAVETRTSYTAEFRLVCGETGKHVRSEASPKHDAEGDLVGFTGVSIERTNEVQAQLRIEELNRRLTLALEGARIGVWDWNLITNELIWDPRMYGLYGVEETEFSGAYEAWERGLHPEDRTEAVEKIQRAIVDRVSFDAIFRVLWPDGTVRTIQGMGDLVLDAGGKPVRMVGVNWDITEIVRTRAELERSNEELVQFAYRTSHDLSSPLTAIRRLATYMQQDLVDGRLEEVALNVAAIEKRVSAMEEMVLGILNTAKADLTTVHPEPIDLGALLGDLAEDHRALSEEMGVDLQWSVEVPEPPCLTRIRLYQILTNLIGNGIKFADRDRAERWVRVTATCREERLYLTVEDNGTGMPSADDGQPYEMFARFHSGVSGSGLGLYIVKKHIGALGGKIRYETSPEGTRFHLDLPMKPSTPLRADHDLR</sequence>
<dbReference type="PROSITE" id="PS50113">
    <property type="entry name" value="PAC"/>
    <property type="match status" value="3"/>
</dbReference>
<evidence type="ECO:0000256" key="5">
    <source>
        <dbReference type="ARBA" id="ARBA00022777"/>
    </source>
</evidence>
<dbReference type="PANTHER" id="PTHR43304:SF1">
    <property type="entry name" value="PAC DOMAIN-CONTAINING PROTEIN"/>
    <property type="match status" value="1"/>
</dbReference>
<dbReference type="OrthoDB" id="231918at2"/>
<dbReference type="PRINTS" id="PR00344">
    <property type="entry name" value="BCTRLSENSOR"/>
</dbReference>
<dbReference type="InterPro" id="IPR036890">
    <property type="entry name" value="HATPase_C_sf"/>
</dbReference>
<dbReference type="CDD" id="cd00075">
    <property type="entry name" value="HATPase"/>
    <property type="match status" value="1"/>
</dbReference>
<reference evidence="8 9" key="1">
    <citation type="submission" date="2019-02" db="EMBL/GenBank/DDBJ databases">
        <title>Deep-cultivation of Planctomycetes and their phenomic and genomic characterization uncovers novel biology.</title>
        <authorList>
            <person name="Wiegand S."/>
            <person name="Jogler M."/>
            <person name="Boedeker C."/>
            <person name="Pinto D."/>
            <person name="Vollmers J."/>
            <person name="Rivas-Marin E."/>
            <person name="Kohn T."/>
            <person name="Peeters S.H."/>
            <person name="Heuer A."/>
            <person name="Rast P."/>
            <person name="Oberbeckmann S."/>
            <person name="Bunk B."/>
            <person name="Jeske O."/>
            <person name="Meyerdierks A."/>
            <person name="Storesund J.E."/>
            <person name="Kallscheuer N."/>
            <person name="Luecker S."/>
            <person name="Lage O.M."/>
            <person name="Pohl T."/>
            <person name="Merkel B.J."/>
            <person name="Hornburger P."/>
            <person name="Mueller R.-W."/>
            <person name="Bruemmer F."/>
            <person name="Labrenz M."/>
            <person name="Spormann A.M."/>
            <person name="Op den Camp H."/>
            <person name="Overmann J."/>
            <person name="Amann R."/>
            <person name="Jetten M.S.M."/>
            <person name="Mascher T."/>
            <person name="Medema M.H."/>
            <person name="Devos D.P."/>
            <person name="Kaster A.-K."/>
            <person name="Ovreas L."/>
            <person name="Rohde M."/>
            <person name="Galperin M.Y."/>
            <person name="Jogler C."/>
        </authorList>
    </citation>
    <scope>NUCLEOTIDE SEQUENCE [LARGE SCALE GENOMIC DNA]</scope>
    <source>
        <strain evidence="8 9">Poly30</strain>
    </source>
</reference>
<dbReference type="InterPro" id="IPR013655">
    <property type="entry name" value="PAS_fold_3"/>
</dbReference>
<dbReference type="SMART" id="SM00387">
    <property type="entry name" value="HATPase_c"/>
    <property type="match status" value="1"/>
</dbReference>
<evidence type="ECO:0000313" key="9">
    <source>
        <dbReference type="Proteomes" id="UP000320390"/>
    </source>
</evidence>
<dbReference type="Pfam" id="PF02518">
    <property type="entry name" value="HATPase_c"/>
    <property type="match status" value="1"/>
</dbReference>
<feature type="domain" description="PAC" evidence="7">
    <location>
        <begin position="203"/>
        <end position="254"/>
    </location>
</feature>
<dbReference type="AlphaFoldDB" id="A0A518F0Y9"/>
<dbReference type="SUPFAM" id="SSF47384">
    <property type="entry name" value="Homodimeric domain of signal transducing histidine kinase"/>
    <property type="match status" value="1"/>
</dbReference>
<dbReference type="PANTHER" id="PTHR43304">
    <property type="entry name" value="PHYTOCHROME-LIKE PROTEIN CPH1"/>
    <property type="match status" value="1"/>
</dbReference>
<dbReference type="CDD" id="cd00130">
    <property type="entry name" value="PAS"/>
    <property type="match status" value="1"/>
</dbReference>
<protein>
    <recommendedName>
        <fullName evidence="2">histidine kinase</fullName>
        <ecNumber evidence="2">2.7.13.3</ecNumber>
    </recommendedName>
</protein>
<name>A0A518F0Y9_9BACT</name>
<evidence type="ECO:0000256" key="2">
    <source>
        <dbReference type="ARBA" id="ARBA00012438"/>
    </source>
</evidence>
<gene>
    <name evidence="8" type="primary">cph1_7</name>
    <name evidence="8" type="ORF">Poly30_55640</name>
</gene>
<feature type="domain" description="Histidine kinase" evidence="6">
    <location>
        <begin position="393"/>
        <end position="607"/>
    </location>
</feature>
<dbReference type="Pfam" id="PF08447">
    <property type="entry name" value="PAS_3"/>
    <property type="match status" value="3"/>
</dbReference>
<dbReference type="InterPro" id="IPR052162">
    <property type="entry name" value="Sensor_kinase/Photoreceptor"/>
</dbReference>
<dbReference type="RefSeq" id="WP_145205417.1">
    <property type="nucleotide sequence ID" value="NZ_CP036434.1"/>
</dbReference>
<dbReference type="SUPFAM" id="SSF55785">
    <property type="entry name" value="PYP-like sensor domain (PAS domain)"/>
    <property type="match status" value="3"/>
</dbReference>
<dbReference type="CDD" id="cd00082">
    <property type="entry name" value="HisKA"/>
    <property type="match status" value="1"/>
</dbReference>
<dbReference type="SMART" id="SM00086">
    <property type="entry name" value="PAC"/>
    <property type="match status" value="2"/>
</dbReference>